<dbReference type="OrthoDB" id="594989at2"/>
<dbReference type="eggNOG" id="ENOG5031M58">
    <property type="taxonomic scope" value="Bacteria"/>
</dbReference>
<comment type="caution">
    <text evidence="2">The sequence shown here is derived from an EMBL/GenBank/DDBJ whole genome shotgun (WGS) entry which is preliminary data.</text>
</comment>
<keyword evidence="3" id="KW-1185">Reference proteome</keyword>
<feature type="transmembrane region" description="Helical" evidence="1">
    <location>
        <begin position="58"/>
        <end position="75"/>
    </location>
</feature>
<gene>
    <name evidence="2" type="ORF">M23134_05334</name>
</gene>
<proteinExistence type="predicted"/>
<feature type="transmembrane region" description="Helical" evidence="1">
    <location>
        <begin position="7"/>
        <end position="26"/>
    </location>
</feature>
<evidence type="ECO:0000256" key="1">
    <source>
        <dbReference type="SAM" id="Phobius"/>
    </source>
</evidence>
<dbReference type="Proteomes" id="UP000004095">
    <property type="component" value="Unassembled WGS sequence"/>
</dbReference>
<keyword evidence="1" id="KW-1133">Transmembrane helix</keyword>
<evidence type="ECO:0000313" key="3">
    <source>
        <dbReference type="Proteomes" id="UP000004095"/>
    </source>
</evidence>
<organism evidence="2 3">
    <name type="scientific">Microscilla marina ATCC 23134</name>
    <dbReference type="NCBI Taxonomy" id="313606"/>
    <lineage>
        <taxon>Bacteria</taxon>
        <taxon>Pseudomonadati</taxon>
        <taxon>Bacteroidota</taxon>
        <taxon>Cytophagia</taxon>
        <taxon>Cytophagales</taxon>
        <taxon>Microscillaceae</taxon>
        <taxon>Microscilla</taxon>
    </lineage>
</organism>
<dbReference type="InterPro" id="IPR025635">
    <property type="entry name" value="DUF4293"/>
</dbReference>
<feature type="transmembrane region" description="Helical" evidence="1">
    <location>
        <begin position="118"/>
        <end position="139"/>
    </location>
</feature>
<accession>A1ZHJ4</accession>
<dbReference type="Pfam" id="PF14126">
    <property type="entry name" value="DUF4293"/>
    <property type="match status" value="1"/>
</dbReference>
<keyword evidence="1" id="KW-0812">Transmembrane</keyword>
<dbReference type="AlphaFoldDB" id="A1ZHJ4"/>
<feature type="transmembrane region" description="Helical" evidence="1">
    <location>
        <begin position="87"/>
        <end position="106"/>
    </location>
</feature>
<protein>
    <submittedName>
        <fullName evidence="2">Uncharacterized protein</fullName>
    </submittedName>
</protein>
<dbReference type="EMBL" id="AAWS01000008">
    <property type="protein sequence ID" value="EAY30001.1"/>
    <property type="molecule type" value="Genomic_DNA"/>
</dbReference>
<evidence type="ECO:0000313" key="2">
    <source>
        <dbReference type="EMBL" id="EAY30001.1"/>
    </source>
</evidence>
<reference evidence="2 3" key="1">
    <citation type="submission" date="2007-01" db="EMBL/GenBank/DDBJ databases">
        <authorList>
            <person name="Haygood M."/>
            <person name="Podell S."/>
            <person name="Anderson C."/>
            <person name="Hopkinson B."/>
            <person name="Roe K."/>
            <person name="Barbeau K."/>
            <person name="Gaasterland T."/>
            <person name="Ferriera S."/>
            <person name="Johnson J."/>
            <person name="Kravitz S."/>
            <person name="Beeson K."/>
            <person name="Sutton G."/>
            <person name="Rogers Y.-H."/>
            <person name="Friedman R."/>
            <person name="Frazier M."/>
            <person name="Venter J.C."/>
        </authorList>
    </citation>
    <scope>NUCLEOTIDE SEQUENCE [LARGE SCALE GENOMIC DNA]</scope>
    <source>
        <strain evidence="2 3">ATCC 23134</strain>
    </source>
</reference>
<sequence length="157" mass="17699">MIQRVQSVFLSIVVVCMVCTFFFPVLKKTNAQGATVELSYTKMTFTAKDKTQKTTPTFYMAILAALAAVTSVFSISSFKKRLLQMKLGLLNSLLMAGILAFTMFFISQGEKFIGMNIGYKSFGIGFFLPVIALVCNILANRYIRKDERLVRESDRMR</sequence>
<name>A1ZHJ4_MICM2</name>
<dbReference type="RefSeq" id="WP_002695512.1">
    <property type="nucleotide sequence ID" value="NZ_AAWS01000008.1"/>
</dbReference>
<keyword evidence="1" id="KW-0472">Membrane</keyword>